<evidence type="ECO:0000259" key="1">
    <source>
        <dbReference type="Pfam" id="PF13577"/>
    </source>
</evidence>
<dbReference type="InterPro" id="IPR032710">
    <property type="entry name" value="NTF2-like_dom_sf"/>
</dbReference>
<sequence length="149" mass="16917">MSRISPQIQEITDRAAILDTVVAYARALDTKDWETLAALFTDDARWEYTATGDKLDGPTAIVARIRPSLERLDTTQHFNSNHVITVHEDAAEHTCYYHAQHIRRGLPDGEYFVAGGSYHDRLRRTTNGWRFVSRRLSSSWSDGNPDVLA</sequence>
<dbReference type="SUPFAM" id="SSF54427">
    <property type="entry name" value="NTF2-like"/>
    <property type="match status" value="1"/>
</dbReference>
<keyword evidence="3" id="KW-1185">Reference proteome</keyword>
<organism evidence="2 3">
    <name type="scientific">Nocardia vinacea</name>
    <dbReference type="NCBI Taxonomy" id="96468"/>
    <lineage>
        <taxon>Bacteria</taxon>
        <taxon>Bacillati</taxon>
        <taxon>Actinomycetota</taxon>
        <taxon>Actinomycetes</taxon>
        <taxon>Mycobacteriales</taxon>
        <taxon>Nocardiaceae</taxon>
        <taxon>Nocardia</taxon>
    </lineage>
</organism>
<feature type="domain" description="SnoaL-like" evidence="1">
    <location>
        <begin position="9"/>
        <end position="135"/>
    </location>
</feature>
<proteinExistence type="predicted"/>
<dbReference type="InterPro" id="IPR037401">
    <property type="entry name" value="SnoaL-like"/>
</dbReference>
<dbReference type="Proteomes" id="UP001432062">
    <property type="component" value="Chromosome"/>
</dbReference>
<dbReference type="EMBL" id="CP109441">
    <property type="protein sequence ID" value="WUV49472.1"/>
    <property type="molecule type" value="Genomic_DNA"/>
</dbReference>
<reference evidence="2" key="1">
    <citation type="submission" date="2022-10" db="EMBL/GenBank/DDBJ databases">
        <title>The complete genomes of actinobacterial strains from the NBC collection.</title>
        <authorList>
            <person name="Joergensen T.S."/>
            <person name="Alvarez Arevalo M."/>
            <person name="Sterndorff E.B."/>
            <person name="Faurdal D."/>
            <person name="Vuksanovic O."/>
            <person name="Mourched A.-S."/>
            <person name="Charusanti P."/>
            <person name="Shaw S."/>
            <person name="Blin K."/>
            <person name="Weber T."/>
        </authorList>
    </citation>
    <scope>NUCLEOTIDE SEQUENCE</scope>
    <source>
        <strain evidence="2">NBC_01482</strain>
    </source>
</reference>
<protein>
    <submittedName>
        <fullName evidence="2">Nuclear transport factor 2 family protein</fullName>
    </submittedName>
</protein>
<dbReference type="CDD" id="cd00531">
    <property type="entry name" value="NTF2_like"/>
    <property type="match status" value="1"/>
</dbReference>
<evidence type="ECO:0000313" key="2">
    <source>
        <dbReference type="EMBL" id="WUV49472.1"/>
    </source>
</evidence>
<accession>A0ABZ1Z1P8</accession>
<dbReference type="Pfam" id="PF13577">
    <property type="entry name" value="SnoaL_4"/>
    <property type="match status" value="1"/>
</dbReference>
<evidence type="ECO:0000313" key="3">
    <source>
        <dbReference type="Proteomes" id="UP001432062"/>
    </source>
</evidence>
<gene>
    <name evidence="2" type="ORF">OG563_15410</name>
</gene>
<dbReference type="Gene3D" id="3.10.450.50">
    <property type="match status" value="1"/>
</dbReference>
<name>A0ABZ1Z1P8_9NOCA</name>
<dbReference type="RefSeq" id="WP_329414029.1">
    <property type="nucleotide sequence ID" value="NZ_CP109441.1"/>
</dbReference>